<dbReference type="EMBL" id="CAICTM010000269">
    <property type="protein sequence ID" value="CAB9506525.1"/>
    <property type="molecule type" value="Genomic_DNA"/>
</dbReference>
<feature type="region of interest" description="Disordered" evidence="1">
    <location>
        <begin position="1"/>
        <end position="25"/>
    </location>
</feature>
<evidence type="ECO:0000256" key="2">
    <source>
        <dbReference type="SAM" id="Phobius"/>
    </source>
</evidence>
<dbReference type="AlphaFoldDB" id="A0A9N8DTR5"/>
<name>A0A9N8DTR5_9STRA</name>
<comment type="caution">
    <text evidence="3">The sequence shown here is derived from an EMBL/GenBank/DDBJ whole genome shotgun (WGS) entry which is preliminary data.</text>
</comment>
<dbReference type="InterPro" id="IPR017853">
    <property type="entry name" value="GH"/>
</dbReference>
<feature type="transmembrane region" description="Helical" evidence="2">
    <location>
        <begin position="623"/>
        <end position="642"/>
    </location>
</feature>
<gene>
    <name evidence="3" type="ORF">SEMRO_270_G104150.1</name>
</gene>
<proteinExistence type="predicted"/>
<keyword evidence="2" id="KW-0472">Membrane</keyword>
<dbReference type="Proteomes" id="UP001153069">
    <property type="component" value="Unassembled WGS sequence"/>
</dbReference>
<evidence type="ECO:0000313" key="3">
    <source>
        <dbReference type="EMBL" id="CAB9506525.1"/>
    </source>
</evidence>
<reference evidence="3" key="1">
    <citation type="submission" date="2020-06" db="EMBL/GenBank/DDBJ databases">
        <authorList>
            <consortium name="Plant Systems Biology data submission"/>
        </authorList>
    </citation>
    <scope>NUCLEOTIDE SEQUENCE</scope>
    <source>
        <strain evidence="3">D6</strain>
    </source>
</reference>
<keyword evidence="2" id="KW-1133">Transmembrane helix</keyword>
<organism evidence="3 4">
    <name type="scientific">Seminavis robusta</name>
    <dbReference type="NCBI Taxonomy" id="568900"/>
    <lineage>
        <taxon>Eukaryota</taxon>
        <taxon>Sar</taxon>
        <taxon>Stramenopiles</taxon>
        <taxon>Ochrophyta</taxon>
        <taxon>Bacillariophyta</taxon>
        <taxon>Bacillariophyceae</taxon>
        <taxon>Bacillariophycidae</taxon>
        <taxon>Naviculales</taxon>
        <taxon>Naviculaceae</taxon>
        <taxon>Seminavis</taxon>
    </lineage>
</organism>
<dbReference type="Gene3D" id="3.20.20.80">
    <property type="entry name" value="Glycosidases"/>
    <property type="match status" value="2"/>
</dbReference>
<dbReference type="SUPFAM" id="SSF51445">
    <property type="entry name" value="(Trans)glycosidases"/>
    <property type="match status" value="1"/>
</dbReference>
<keyword evidence="4" id="KW-1185">Reference proteome</keyword>
<dbReference type="OrthoDB" id="1887033at2759"/>
<evidence type="ECO:0000313" key="4">
    <source>
        <dbReference type="Proteomes" id="UP001153069"/>
    </source>
</evidence>
<evidence type="ECO:0000256" key="1">
    <source>
        <dbReference type="SAM" id="MobiDB-lite"/>
    </source>
</evidence>
<protein>
    <submittedName>
        <fullName evidence="3">Uncharacterized protein</fullName>
    </submittedName>
</protein>
<sequence>MSMSDSLGMAGSTELSVSSSSRGKDSSKKVQCVLDPLLVNADSVSLMENVGLSIFASACSKNRGAFVLQPPDGPDGKTYGCLALPEDVLEMLGISDVIHGNSSNSTGNLTNLTFKVDNVEDITKNFKNGNLTASDTVQLLNLLVSNVYHSTPNVEATPYACDVNGLVTLECDNSSTGTSTTTGKKNPIRAVTLAGVFTPALWATAGQNLTLDQAASFYTHQDFKQMKKLGINTVQIPIPTKMFSEEHKDAPEWQSLLLDVLDQVHDEGLDVILLLDQAGSRAEDVAKPVEAAASFAQDYNYNHKSSEKVIVAFTLPAMDMALLEAAKKVAPDLPLWMPTKGGDFTRLHDYTGAAGASLEITHTDTIADVASSSSQEDRAKLFYHESTACIARAPLEYSACYQDVPVVVASGFDLANDDCHLQNISPNFKDYGQCDRFNETIDSPWWKDHRFSFAARQLYAYEQGEGWSFATWKLYGADPNSVGILDDPAKLLALQEVVAAGIMPSLQDLDQPIVYPLKKSSSPVGLACLNPPKSDFVLGDATLAPTPAPPPSCGNGWWNFTTEKCDYWIPPTEAPTPPCPVCSNGSVPVEPLDCPPVGNDSSLDTMLLLPVSEGEHNMAVKSFFAGAFASLVVCVIVFKLLLPAKMKQNDYEPVPNGANGNGHSYQNA</sequence>
<accession>A0A9N8DTR5</accession>
<keyword evidence="2" id="KW-0812">Transmembrane</keyword>